<dbReference type="SMART" id="SM00644">
    <property type="entry name" value="Ami_2"/>
    <property type="match status" value="1"/>
</dbReference>
<dbReference type="InterPro" id="IPR036365">
    <property type="entry name" value="PGBD-like_sf"/>
</dbReference>
<evidence type="ECO:0000313" key="7">
    <source>
        <dbReference type="EMBL" id="EAS85287.1"/>
    </source>
</evidence>
<comment type="caution">
    <text evidence="7">The sequence shown here is derived from an EMBL/GenBank/DDBJ whole genome shotgun (WGS) entry which is preliminary data.</text>
</comment>
<dbReference type="GO" id="GO:0019867">
    <property type="term" value="C:outer membrane"/>
    <property type="evidence" value="ECO:0007669"/>
    <property type="project" value="TreeGrafter"/>
</dbReference>
<dbReference type="InterPro" id="IPR036366">
    <property type="entry name" value="PGBDSf"/>
</dbReference>
<dbReference type="GO" id="GO:0008745">
    <property type="term" value="F:N-acetylmuramoyl-L-alanine amidase activity"/>
    <property type="evidence" value="ECO:0007669"/>
    <property type="project" value="UniProtKB-EC"/>
</dbReference>
<dbReference type="InterPro" id="IPR036505">
    <property type="entry name" value="Amidase/PGRP_sf"/>
</dbReference>
<sequence length="247" mass="29048">MALKTILNYSPNFNPKKRTSKQIKFIIFHYTGMKSESDALKRLTEIQSEVSCHYLIKNNGEIVKIVPDLYIAWHAGKSSWKNYKSLNQNSIGIEITNPGHEYGYKNFTQKQITTLVKFSKFLIKKYKINPKNILGHSDIAVLRKKDPGEKFPWEYLAKNKIGIWHTLNKQDLLKNRKLKISKVEENIFFRNLFKIGYSKTFPKNIGRNKYLIELIKSFQRRFRQELVDGKIDQESLLINKSLIKAYN</sequence>
<dbReference type="PANTHER" id="PTHR30417">
    <property type="entry name" value="N-ACETYLMURAMOYL-L-ALANINE AMIDASE AMID"/>
    <property type="match status" value="1"/>
</dbReference>
<reference evidence="7 8" key="1">
    <citation type="submission" date="2006-04" db="EMBL/GenBank/DDBJ databases">
        <authorList>
            <person name="Giovannoni S.J."/>
            <person name="Cho J.-C."/>
            <person name="Ferriera S."/>
            <person name="Johnson J."/>
            <person name="Kravitz S."/>
            <person name="Halpern A."/>
            <person name="Remington K."/>
            <person name="Beeson K."/>
            <person name="Tran B."/>
            <person name="Rogers Y.-H."/>
            <person name="Friedman R."/>
            <person name="Venter J.C."/>
        </authorList>
    </citation>
    <scope>NUCLEOTIDE SEQUENCE [LARGE SCALE GENOMIC DNA]</scope>
    <source>
        <strain evidence="7 8">HTCC1002</strain>
    </source>
</reference>
<comment type="catalytic activity">
    <reaction evidence="1">
        <text>Hydrolyzes the link between N-acetylmuramoyl residues and L-amino acid residues in certain cell-wall glycopeptides.</text>
        <dbReference type="EC" id="3.5.1.28"/>
    </reaction>
</comment>
<dbReference type="Gene3D" id="1.10.101.10">
    <property type="entry name" value="PGBD-like superfamily/PGBD"/>
    <property type="match status" value="1"/>
</dbReference>
<evidence type="ECO:0000256" key="1">
    <source>
        <dbReference type="ARBA" id="ARBA00001561"/>
    </source>
</evidence>
<accession>Q1V0E1</accession>
<dbReference type="Gene3D" id="3.40.80.10">
    <property type="entry name" value="Peptidoglycan recognition protein-like"/>
    <property type="match status" value="1"/>
</dbReference>
<evidence type="ECO:0000256" key="2">
    <source>
        <dbReference type="ARBA" id="ARBA00007553"/>
    </source>
</evidence>
<name>Q1V0E1_PELU1</name>
<comment type="similarity">
    <text evidence="2">Belongs to the N-acetylmuramoyl-L-alanine amidase 2 family.</text>
</comment>
<dbReference type="GO" id="GO:0071555">
    <property type="term" value="P:cell wall organization"/>
    <property type="evidence" value="ECO:0007669"/>
    <property type="project" value="UniProtKB-KW"/>
</dbReference>
<dbReference type="Pfam" id="PF01510">
    <property type="entry name" value="Amidase_2"/>
    <property type="match status" value="1"/>
</dbReference>
<keyword evidence="4" id="KW-0378">Hydrolase</keyword>
<dbReference type="SUPFAM" id="SSF47090">
    <property type="entry name" value="PGBD-like"/>
    <property type="match status" value="1"/>
</dbReference>
<dbReference type="PANTHER" id="PTHR30417:SF1">
    <property type="entry name" value="N-ACETYLMURAMOYL-L-ALANINE AMIDASE AMID"/>
    <property type="match status" value="1"/>
</dbReference>
<evidence type="ECO:0000256" key="5">
    <source>
        <dbReference type="ARBA" id="ARBA00023316"/>
    </source>
</evidence>
<evidence type="ECO:0000256" key="3">
    <source>
        <dbReference type="ARBA" id="ARBA00011901"/>
    </source>
</evidence>
<feature type="domain" description="N-acetylmuramoyl-L-alanine amidase" evidence="6">
    <location>
        <begin position="10"/>
        <end position="148"/>
    </location>
</feature>
<dbReference type="InterPro" id="IPR002502">
    <property type="entry name" value="Amidase_domain"/>
</dbReference>
<dbReference type="EC" id="3.5.1.28" evidence="3"/>
<evidence type="ECO:0000259" key="6">
    <source>
        <dbReference type="SMART" id="SM00644"/>
    </source>
</evidence>
<evidence type="ECO:0000313" key="8">
    <source>
        <dbReference type="Proteomes" id="UP000005306"/>
    </source>
</evidence>
<dbReference type="CDD" id="cd06583">
    <property type="entry name" value="PGRP"/>
    <property type="match status" value="1"/>
</dbReference>
<dbReference type="RefSeq" id="WP_006997874.1">
    <property type="nucleotide sequence ID" value="NZ_CH724130.1"/>
</dbReference>
<protein>
    <recommendedName>
        <fullName evidence="3">N-acetylmuramoyl-L-alanine amidase</fullName>
        <ecNumber evidence="3">3.5.1.28</ecNumber>
    </recommendedName>
</protein>
<keyword evidence="5" id="KW-0961">Cell wall biogenesis/degradation</keyword>
<evidence type="ECO:0000256" key="4">
    <source>
        <dbReference type="ARBA" id="ARBA00022801"/>
    </source>
</evidence>
<dbReference type="EMBL" id="AAPV01000001">
    <property type="protein sequence ID" value="EAS85287.1"/>
    <property type="molecule type" value="Genomic_DNA"/>
</dbReference>
<dbReference type="InterPro" id="IPR051206">
    <property type="entry name" value="NAMLAA_amidase_2"/>
</dbReference>
<dbReference type="GO" id="GO:0009254">
    <property type="term" value="P:peptidoglycan turnover"/>
    <property type="evidence" value="ECO:0007669"/>
    <property type="project" value="TreeGrafter"/>
</dbReference>
<organism evidence="7 8">
    <name type="scientific">Pelagibacter ubique (strain HTCC1002)</name>
    <dbReference type="NCBI Taxonomy" id="314261"/>
    <lineage>
        <taxon>Bacteria</taxon>
        <taxon>Pseudomonadati</taxon>
        <taxon>Pseudomonadota</taxon>
        <taxon>Alphaproteobacteria</taxon>
        <taxon>Candidatus Pelagibacterales</taxon>
        <taxon>Candidatus Pelagibacteraceae</taxon>
        <taxon>Candidatus Pelagibacter</taxon>
    </lineage>
</organism>
<dbReference type="Proteomes" id="UP000005306">
    <property type="component" value="Unassembled WGS sequence"/>
</dbReference>
<dbReference type="AlphaFoldDB" id="Q1V0E1"/>
<gene>
    <name evidence="7" type="ORF">PU1002_06181</name>
</gene>
<dbReference type="HOGENOM" id="CLU_049290_2_2_5"/>
<dbReference type="GO" id="GO:0009253">
    <property type="term" value="P:peptidoglycan catabolic process"/>
    <property type="evidence" value="ECO:0007669"/>
    <property type="project" value="InterPro"/>
</dbReference>
<dbReference type="SUPFAM" id="SSF55846">
    <property type="entry name" value="N-acetylmuramoyl-L-alanine amidase-like"/>
    <property type="match status" value="1"/>
</dbReference>
<proteinExistence type="inferred from homology"/>